<feature type="compositionally biased region" description="Low complexity" evidence="1">
    <location>
        <begin position="13"/>
        <end position="26"/>
    </location>
</feature>
<evidence type="ECO:0000313" key="2">
    <source>
        <dbReference type="EMBL" id="GAT58459.1"/>
    </source>
</evidence>
<evidence type="ECO:0000313" key="3">
    <source>
        <dbReference type="Proteomes" id="UP000815677"/>
    </source>
</evidence>
<gene>
    <name evidence="2" type="ORF">MCHLO_14892</name>
</gene>
<evidence type="ECO:0000256" key="1">
    <source>
        <dbReference type="SAM" id="MobiDB-lite"/>
    </source>
</evidence>
<protein>
    <submittedName>
        <fullName evidence="2">Uncharacterized protein</fullName>
    </submittedName>
</protein>
<keyword evidence="3" id="KW-1185">Reference proteome</keyword>
<name>A0ABQ0M5A0_MYCCL</name>
<sequence length="298" mass="32003">MRVETKNDEQLFSASSKDSTASATLANASQTAVNAPLPNMDRDVSVWDSSRTQSNPRSRSRAHQPTHPRGRSSRPHPYSRAQSVPRAPKSDLSSCSAASVPSPGYSVYRREAPDAYTTPHYPGWRPPTRSGSPRPSLPVTSVESLLAIPSYAAAALSPDDPFLDAATSEPATTTASFLAHRRTSIASHSLLPLLASCSEPKPSSSCDNSGADGANITQIHSDPVHLSAPVHTFEASRREQLIRCVSFVEVGHLDGAESDAALWDDADENVFEGGWGDFDTDGHDDSADWDDACAEEYR</sequence>
<accession>A0ABQ0M5A0</accession>
<dbReference type="EMBL" id="DF849702">
    <property type="protein sequence ID" value="GAT58459.1"/>
    <property type="molecule type" value="Genomic_DNA"/>
</dbReference>
<feature type="compositionally biased region" description="Low complexity" evidence="1">
    <location>
        <begin position="122"/>
        <end position="137"/>
    </location>
</feature>
<proteinExistence type="predicted"/>
<feature type="region of interest" description="Disordered" evidence="1">
    <location>
        <begin position="1"/>
        <end position="137"/>
    </location>
</feature>
<feature type="compositionally biased region" description="Polar residues" evidence="1">
    <location>
        <begin position="47"/>
        <end position="57"/>
    </location>
</feature>
<dbReference type="Proteomes" id="UP000815677">
    <property type="component" value="Unassembled WGS sequence"/>
</dbReference>
<feature type="compositionally biased region" description="Basic residues" evidence="1">
    <location>
        <begin position="58"/>
        <end position="74"/>
    </location>
</feature>
<organism evidence="2 3">
    <name type="scientific">Mycena chlorophos</name>
    <name type="common">Agaric fungus</name>
    <name type="synonym">Agaricus chlorophos</name>
    <dbReference type="NCBI Taxonomy" id="658473"/>
    <lineage>
        <taxon>Eukaryota</taxon>
        <taxon>Fungi</taxon>
        <taxon>Dikarya</taxon>
        <taxon>Basidiomycota</taxon>
        <taxon>Agaricomycotina</taxon>
        <taxon>Agaricomycetes</taxon>
        <taxon>Agaricomycetidae</taxon>
        <taxon>Agaricales</taxon>
        <taxon>Marasmiineae</taxon>
        <taxon>Mycenaceae</taxon>
        <taxon>Mycena</taxon>
    </lineage>
</organism>
<reference evidence="2" key="1">
    <citation type="submission" date="2014-09" db="EMBL/GenBank/DDBJ databases">
        <title>Genome sequence of the luminous mushroom Mycena chlorophos for searching fungal bioluminescence genes.</title>
        <authorList>
            <person name="Tanaka Y."/>
            <person name="Kasuga D."/>
            <person name="Oba Y."/>
            <person name="Hase S."/>
            <person name="Sato K."/>
            <person name="Oba Y."/>
            <person name="Sakakibara Y."/>
        </authorList>
    </citation>
    <scope>NUCLEOTIDE SEQUENCE</scope>
</reference>